<comment type="caution">
    <text evidence="1">The sequence shown here is derived from an EMBL/GenBank/DDBJ whole genome shotgun (WGS) entry which is preliminary data.</text>
</comment>
<name>A0ABP5MBE5_9MICC</name>
<evidence type="ECO:0000313" key="1">
    <source>
        <dbReference type="EMBL" id="GAA2171887.1"/>
    </source>
</evidence>
<dbReference type="Proteomes" id="UP001500974">
    <property type="component" value="Unassembled WGS sequence"/>
</dbReference>
<proteinExistence type="predicted"/>
<gene>
    <name evidence="1" type="ORF">GCM10009784_00230</name>
</gene>
<sequence length="52" mass="5978">MPLREQCDQHPGYRSILTDHRLRNLLTHSDKRVARRIRRGRTLPASGSAAGR</sequence>
<evidence type="ECO:0000313" key="2">
    <source>
        <dbReference type="Proteomes" id="UP001500974"/>
    </source>
</evidence>
<accession>A0ABP5MBE5</accession>
<organism evidence="1 2">
    <name type="scientific">Arthrobacter parietis</name>
    <dbReference type="NCBI Taxonomy" id="271434"/>
    <lineage>
        <taxon>Bacteria</taxon>
        <taxon>Bacillati</taxon>
        <taxon>Actinomycetota</taxon>
        <taxon>Actinomycetes</taxon>
        <taxon>Micrococcales</taxon>
        <taxon>Micrococcaceae</taxon>
        <taxon>Arthrobacter</taxon>
    </lineage>
</organism>
<reference evidence="2" key="1">
    <citation type="journal article" date="2019" name="Int. J. Syst. Evol. Microbiol.">
        <title>The Global Catalogue of Microorganisms (GCM) 10K type strain sequencing project: providing services to taxonomists for standard genome sequencing and annotation.</title>
        <authorList>
            <consortium name="The Broad Institute Genomics Platform"/>
            <consortium name="The Broad Institute Genome Sequencing Center for Infectious Disease"/>
            <person name="Wu L."/>
            <person name="Ma J."/>
        </authorList>
    </citation>
    <scope>NUCLEOTIDE SEQUENCE [LARGE SCALE GENOMIC DNA]</scope>
    <source>
        <strain evidence="2">JCM 14917</strain>
    </source>
</reference>
<dbReference type="EMBL" id="BAAAON010000001">
    <property type="protein sequence ID" value="GAA2171887.1"/>
    <property type="molecule type" value="Genomic_DNA"/>
</dbReference>
<protein>
    <submittedName>
        <fullName evidence="1">Uncharacterized protein</fullName>
    </submittedName>
</protein>
<keyword evidence="2" id="KW-1185">Reference proteome</keyword>